<comment type="caution">
    <text evidence="2">The sequence shown here is derived from an EMBL/GenBank/DDBJ whole genome shotgun (WGS) entry which is preliminary data.</text>
</comment>
<feature type="transmembrane region" description="Helical" evidence="1">
    <location>
        <begin position="68"/>
        <end position="90"/>
    </location>
</feature>
<evidence type="ECO:0000256" key="1">
    <source>
        <dbReference type="SAM" id="Phobius"/>
    </source>
</evidence>
<dbReference type="Proteomes" id="UP001197114">
    <property type="component" value="Unassembled WGS sequence"/>
</dbReference>
<name>A0ABS6YQ05_9ACTN</name>
<feature type="transmembrane region" description="Helical" evidence="1">
    <location>
        <begin position="141"/>
        <end position="163"/>
    </location>
</feature>
<dbReference type="EMBL" id="WMBF01000195">
    <property type="protein sequence ID" value="MBW5423515.1"/>
    <property type="molecule type" value="Genomic_DNA"/>
</dbReference>
<dbReference type="RefSeq" id="WP_219689956.1">
    <property type="nucleotide sequence ID" value="NZ_WMBF01000195.1"/>
</dbReference>
<evidence type="ECO:0008006" key="4">
    <source>
        <dbReference type="Google" id="ProtNLM"/>
    </source>
</evidence>
<evidence type="ECO:0000313" key="3">
    <source>
        <dbReference type="Proteomes" id="UP001197114"/>
    </source>
</evidence>
<keyword evidence="1" id="KW-0472">Membrane</keyword>
<reference evidence="2 3" key="1">
    <citation type="submission" date="2019-11" db="EMBL/GenBank/DDBJ databases">
        <authorList>
            <person name="Ay H."/>
        </authorList>
    </citation>
    <scope>NUCLEOTIDE SEQUENCE [LARGE SCALE GENOMIC DNA]</scope>
    <source>
        <strain evidence="2 3">BG9H</strain>
    </source>
</reference>
<organism evidence="2 3">
    <name type="scientific">Streptomyces anatolicus</name>
    <dbReference type="NCBI Taxonomy" id="2675858"/>
    <lineage>
        <taxon>Bacteria</taxon>
        <taxon>Bacillati</taxon>
        <taxon>Actinomycetota</taxon>
        <taxon>Actinomycetes</taxon>
        <taxon>Kitasatosporales</taxon>
        <taxon>Streptomycetaceae</taxon>
        <taxon>Streptomyces</taxon>
    </lineage>
</organism>
<feature type="transmembrane region" description="Helical" evidence="1">
    <location>
        <begin position="110"/>
        <end position="135"/>
    </location>
</feature>
<evidence type="ECO:0000313" key="2">
    <source>
        <dbReference type="EMBL" id="MBW5423515.1"/>
    </source>
</evidence>
<feature type="transmembrane region" description="Helical" evidence="1">
    <location>
        <begin position="228"/>
        <end position="245"/>
    </location>
</feature>
<feature type="transmembrane region" description="Helical" evidence="1">
    <location>
        <begin position="170"/>
        <end position="187"/>
    </location>
</feature>
<gene>
    <name evidence="2" type="ORF">GKQ77_18440</name>
</gene>
<protein>
    <recommendedName>
        <fullName evidence="4">Integral membrane protein</fullName>
    </recommendedName>
</protein>
<proteinExistence type="predicted"/>
<keyword evidence="3" id="KW-1185">Reference proteome</keyword>
<accession>A0ABS6YQ05</accession>
<sequence length="270" mass="28955">MTSRLTGFGVMLGSMVVSHLRNRLAMALALFFLPLWIVLVRVSAYSSVRPFSVKAAGLRELLDSNQVAQLAGMLNAVTTVTGFMMFMVTIKAREMDRRLVLAGCSRLELLGARFSSLVVVATVLSLYTALLLHLSLPVQQFWWLAGSLLAANVTYGAFGLMLGSLLRGELEGFFVVIMVSLVDAGMQNPTVKVVDLPGLDVLPLHGALQSALAATFTPVAPGGYTARTLLWCAGAAAVALAAFCLRTRSYGTVLQTPSDRQERSTVALFP</sequence>
<keyword evidence="1" id="KW-1133">Transmembrane helix</keyword>
<keyword evidence="1" id="KW-0812">Transmembrane</keyword>